<feature type="compositionally biased region" description="Low complexity" evidence="2">
    <location>
        <begin position="33"/>
        <end position="50"/>
    </location>
</feature>
<dbReference type="AlphaFoldDB" id="A0A067NF99"/>
<name>A0A067NF99_PLEO1</name>
<feature type="region of interest" description="Disordered" evidence="2">
    <location>
        <begin position="1"/>
        <end position="176"/>
    </location>
</feature>
<dbReference type="EMBL" id="KL198009">
    <property type="protein sequence ID" value="KDQ26524.1"/>
    <property type="molecule type" value="Genomic_DNA"/>
</dbReference>
<keyword evidence="1" id="KW-0175">Coiled coil</keyword>
<feature type="coiled-coil region" evidence="1">
    <location>
        <begin position="257"/>
        <end position="333"/>
    </location>
</feature>
<evidence type="ECO:0000313" key="3">
    <source>
        <dbReference type="EMBL" id="KDQ26524.1"/>
    </source>
</evidence>
<dbReference type="OrthoDB" id="6088208at2759"/>
<organism evidence="3 4">
    <name type="scientific">Pleurotus ostreatus (strain PC15)</name>
    <name type="common">Oyster mushroom</name>
    <dbReference type="NCBI Taxonomy" id="1137138"/>
    <lineage>
        <taxon>Eukaryota</taxon>
        <taxon>Fungi</taxon>
        <taxon>Dikarya</taxon>
        <taxon>Basidiomycota</taxon>
        <taxon>Agaricomycotina</taxon>
        <taxon>Agaricomycetes</taxon>
        <taxon>Agaricomycetidae</taxon>
        <taxon>Agaricales</taxon>
        <taxon>Pleurotineae</taxon>
        <taxon>Pleurotaceae</taxon>
        <taxon>Pleurotus</taxon>
    </lineage>
</organism>
<dbReference type="STRING" id="1137138.A0A067NF99"/>
<evidence type="ECO:0000313" key="4">
    <source>
        <dbReference type="Proteomes" id="UP000027073"/>
    </source>
</evidence>
<dbReference type="PANTHER" id="PTHR18937">
    <property type="entry name" value="STRUCTURAL MAINTENANCE OF CHROMOSOMES SMC FAMILY MEMBER"/>
    <property type="match status" value="1"/>
</dbReference>
<evidence type="ECO:0000256" key="2">
    <source>
        <dbReference type="SAM" id="MobiDB-lite"/>
    </source>
</evidence>
<gene>
    <name evidence="3" type="ORF">PLEOSDRAFT_174115</name>
</gene>
<protein>
    <recommendedName>
        <fullName evidence="5">SWI5-dependent HO expression protein 3</fullName>
    </recommendedName>
</protein>
<feature type="compositionally biased region" description="Polar residues" evidence="2">
    <location>
        <begin position="164"/>
        <end position="176"/>
    </location>
</feature>
<sequence length="498" mass="54960">MSSSPGPSSHSPLSPPYGRSLSPPKHNRDRSLSRPSSRGSIRSGRAPSPSQQSLEANPVALRNQMSTLKHSIRQQQAQLHNLENIVLRGPRPLPPDTSDIMLSSPPPPSSFSPVPTATKVKRRSSYDVLQGIAGPESSLPLPRRDAEENGIQEGVPMSFGVGPSSPTSFKRASSPMRTLSRIPVAAVGNARALADEGQRLSSSTASKTSPIAESDLFASTSSLQPPSPNRRASFTPAGTTKVLADLQAGVVNARTALENTKSQLRLSQRTVAQLTRQTEDLKEARERLRLENEGLNNVVARKERLLQEVLERARKAEAEATQLKSQLKSETSTSKKTIREMESALSESTALSQKSEREYITLRDSIKGLVSGFKSDTEKLREEMRKREEKLRGDAESVGKKYQQLLEEVKNAEKTRAELNELRDEDIKKEKEVEAMWTEEVNRMKAEVEKHSKGSEEAGNTAKELASELARLRRLMQTYRRSSTQYISTGLEPEDIPP</sequence>
<feature type="compositionally biased region" description="Low complexity" evidence="2">
    <location>
        <begin position="1"/>
        <end position="12"/>
    </location>
</feature>
<reference evidence="4" key="1">
    <citation type="journal article" date="2014" name="Proc. Natl. Acad. Sci. U.S.A.">
        <title>Extensive sampling of basidiomycete genomes demonstrates inadequacy of the white-rot/brown-rot paradigm for wood decay fungi.</title>
        <authorList>
            <person name="Riley R."/>
            <person name="Salamov A.A."/>
            <person name="Brown D.W."/>
            <person name="Nagy L.G."/>
            <person name="Floudas D."/>
            <person name="Held B.W."/>
            <person name="Levasseur A."/>
            <person name="Lombard V."/>
            <person name="Morin E."/>
            <person name="Otillar R."/>
            <person name="Lindquist E.A."/>
            <person name="Sun H."/>
            <person name="LaButti K.M."/>
            <person name="Schmutz J."/>
            <person name="Jabbour D."/>
            <person name="Luo H."/>
            <person name="Baker S.E."/>
            <person name="Pisabarro A.G."/>
            <person name="Walton J.D."/>
            <person name="Blanchette R.A."/>
            <person name="Henrissat B."/>
            <person name="Martin F."/>
            <person name="Cullen D."/>
            <person name="Hibbett D.S."/>
            <person name="Grigoriev I.V."/>
        </authorList>
    </citation>
    <scope>NUCLEOTIDE SEQUENCE [LARGE SCALE GENOMIC DNA]</scope>
    <source>
        <strain evidence="4">PC15</strain>
    </source>
</reference>
<dbReference type="InParanoid" id="A0A067NF99"/>
<evidence type="ECO:0000256" key="1">
    <source>
        <dbReference type="SAM" id="Coils"/>
    </source>
</evidence>
<dbReference type="VEuPathDB" id="FungiDB:PLEOSDRAFT_174115"/>
<feature type="coiled-coil region" evidence="1">
    <location>
        <begin position="395"/>
        <end position="482"/>
    </location>
</feature>
<evidence type="ECO:0008006" key="5">
    <source>
        <dbReference type="Google" id="ProtNLM"/>
    </source>
</evidence>
<accession>A0A067NF99</accession>
<proteinExistence type="predicted"/>
<dbReference type="HOGENOM" id="CLU_049220_0_0_1"/>
<feature type="compositionally biased region" description="Polar residues" evidence="2">
    <location>
        <begin position="63"/>
        <end position="81"/>
    </location>
</feature>
<dbReference type="Proteomes" id="UP000027073">
    <property type="component" value="Unassembled WGS sequence"/>
</dbReference>